<dbReference type="InterPro" id="IPR045031">
    <property type="entry name" value="DHP_synth-like"/>
</dbReference>
<evidence type="ECO:0000256" key="1">
    <source>
        <dbReference type="ARBA" id="ARBA00000012"/>
    </source>
</evidence>
<evidence type="ECO:0000256" key="8">
    <source>
        <dbReference type="ARBA" id="ARBA00022723"/>
    </source>
</evidence>
<evidence type="ECO:0000256" key="3">
    <source>
        <dbReference type="ARBA" id="ARBA00004763"/>
    </source>
</evidence>
<evidence type="ECO:0000256" key="10">
    <source>
        <dbReference type="ARBA" id="ARBA00022909"/>
    </source>
</evidence>
<evidence type="ECO:0000256" key="4">
    <source>
        <dbReference type="ARBA" id="ARBA00009503"/>
    </source>
</evidence>
<dbReference type="NCBIfam" id="TIGR01496">
    <property type="entry name" value="DHPS"/>
    <property type="match status" value="1"/>
</dbReference>
<dbReference type="PANTHER" id="PTHR20941">
    <property type="entry name" value="FOLATE SYNTHESIS PROTEINS"/>
    <property type="match status" value="1"/>
</dbReference>
<gene>
    <name evidence="13" type="primary">folP</name>
    <name evidence="13" type="ORF">CYJ76_03730</name>
</gene>
<comment type="pathway">
    <text evidence="3">Cofactor biosynthesis; tetrahydrofolate biosynthesis; 7,8-dihydrofolate from 2-amino-4-hydroxy-6-hydroxymethyl-7,8-dihydropteridine diphosphate and 4-aminobenzoate: step 1/2.</text>
</comment>
<dbReference type="PANTHER" id="PTHR20941:SF1">
    <property type="entry name" value="FOLIC ACID SYNTHESIS PROTEIN FOL1"/>
    <property type="match status" value="1"/>
</dbReference>
<comment type="cofactor">
    <cofactor evidence="2">
        <name>Mg(2+)</name>
        <dbReference type="ChEBI" id="CHEBI:18420"/>
    </cofactor>
</comment>
<accession>A0A2I1PC87</accession>
<name>A0A2I1PC87_9MICO</name>
<evidence type="ECO:0000256" key="11">
    <source>
        <dbReference type="ARBA" id="ARBA00030193"/>
    </source>
</evidence>
<dbReference type="OrthoDB" id="9811744at2"/>
<evidence type="ECO:0000256" key="5">
    <source>
        <dbReference type="ARBA" id="ARBA00012458"/>
    </source>
</evidence>
<dbReference type="GO" id="GO:0005829">
    <property type="term" value="C:cytosol"/>
    <property type="evidence" value="ECO:0007669"/>
    <property type="project" value="TreeGrafter"/>
</dbReference>
<keyword evidence="9" id="KW-0460">Magnesium</keyword>
<dbReference type="GO" id="GO:0004156">
    <property type="term" value="F:dihydropteroate synthase activity"/>
    <property type="evidence" value="ECO:0007669"/>
    <property type="project" value="UniProtKB-EC"/>
</dbReference>
<dbReference type="Pfam" id="PF00809">
    <property type="entry name" value="Pterin_bind"/>
    <property type="match status" value="1"/>
</dbReference>
<dbReference type="AlphaFoldDB" id="A0A2I1PC87"/>
<dbReference type="PROSITE" id="PS50972">
    <property type="entry name" value="PTERIN_BINDING"/>
    <property type="match status" value="1"/>
</dbReference>
<dbReference type="Proteomes" id="UP000234206">
    <property type="component" value="Unassembled WGS sequence"/>
</dbReference>
<keyword evidence="7" id="KW-0808">Transferase</keyword>
<keyword evidence="8" id="KW-0479">Metal-binding</keyword>
<proteinExistence type="inferred from homology"/>
<dbReference type="FunFam" id="3.20.20.20:FF:000006">
    <property type="entry name" value="Dihydropteroate synthase"/>
    <property type="match status" value="1"/>
</dbReference>
<evidence type="ECO:0000256" key="9">
    <source>
        <dbReference type="ARBA" id="ARBA00022842"/>
    </source>
</evidence>
<comment type="caution">
    <text evidence="13">The sequence shown here is derived from an EMBL/GenBank/DDBJ whole genome shotgun (WGS) entry which is preliminary data.</text>
</comment>
<keyword evidence="14" id="KW-1185">Reference proteome</keyword>
<organism evidence="13 14">
    <name type="scientific">Kytococcus schroeteri</name>
    <dbReference type="NCBI Taxonomy" id="138300"/>
    <lineage>
        <taxon>Bacteria</taxon>
        <taxon>Bacillati</taxon>
        <taxon>Actinomycetota</taxon>
        <taxon>Actinomycetes</taxon>
        <taxon>Micrococcales</taxon>
        <taxon>Kytococcaceae</taxon>
        <taxon>Kytococcus</taxon>
    </lineage>
</organism>
<dbReference type="GO" id="GO:0046656">
    <property type="term" value="P:folic acid biosynthetic process"/>
    <property type="evidence" value="ECO:0007669"/>
    <property type="project" value="UniProtKB-KW"/>
</dbReference>
<reference evidence="13 14" key="1">
    <citation type="submission" date="2017-12" db="EMBL/GenBank/DDBJ databases">
        <title>Phylogenetic diversity of female urinary microbiome.</title>
        <authorList>
            <person name="Thomas-White K."/>
            <person name="Wolfe A.J."/>
        </authorList>
    </citation>
    <scope>NUCLEOTIDE SEQUENCE [LARGE SCALE GENOMIC DNA]</scope>
    <source>
        <strain evidence="13 14">UMB1298</strain>
    </source>
</reference>
<sequence length="275" mass="28714">MGILNVTPDSFSDGGRWDAPDAAVAHAARMVAAGAHLVDVGGESTRPGSQRVDEAEELRRVVPVVRALAERGWCVSVDTMRASVAAAVVEAGAAVVNDVSGGLADEDMFRVVAETGVPYVLMHWRGHSADMYGPARYTDVTGEVLAELAQRLEVAEAAGVRRGQVVLDPGLGFAKTPEHSWAMTGELDRFVTGAHQLGCATLVGASRKGFLQQARPGADADHPVPPVERDAATAATSLLSAQAGAWAVRVHDVVGTVDALGVLRRAGLAGRRWAS</sequence>
<dbReference type="SUPFAM" id="SSF51717">
    <property type="entry name" value="Dihydropteroate synthetase-like"/>
    <property type="match status" value="1"/>
</dbReference>
<dbReference type="GO" id="GO:0046872">
    <property type="term" value="F:metal ion binding"/>
    <property type="evidence" value="ECO:0007669"/>
    <property type="project" value="UniProtKB-KW"/>
</dbReference>
<evidence type="ECO:0000313" key="14">
    <source>
        <dbReference type="Proteomes" id="UP000234206"/>
    </source>
</evidence>
<dbReference type="Gene3D" id="3.20.20.20">
    <property type="entry name" value="Dihydropteroate synthase-like"/>
    <property type="match status" value="1"/>
</dbReference>
<dbReference type="CDD" id="cd00739">
    <property type="entry name" value="DHPS"/>
    <property type="match status" value="1"/>
</dbReference>
<comment type="similarity">
    <text evidence="4">Belongs to the DHPS family.</text>
</comment>
<dbReference type="PROSITE" id="PS00793">
    <property type="entry name" value="DHPS_2"/>
    <property type="match status" value="1"/>
</dbReference>
<keyword evidence="10" id="KW-0289">Folate biosynthesis</keyword>
<evidence type="ECO:0000256" key="2">
    <source>
        <dbReference type="ARBA" id="ARBA00001946"/>
    </source>
</evidence>
<dbReference type="EC" id="2.5.1.15" evidence="5"/>
<protein>
    <recommendedName>
        <fullName evidence="6">Dihydropteroate synthase</fullName>
        <ecNumber evidence="5">2.5.1.15</ecNumber>
    </recommendedName>
    <alternativeName>
        <fullName evidence="11">Dihydropteroate pyrophosphorylase</fullName>
    </alternativeName>
</protein>
<evidence type="ECO:0000313" key="13">
    <source>
        <dbReference type="EMBL" id="PKZ42243.1"/>
    </source>
</evidence>
<dbReference type="InterPro" id="IPR006390">
    <property type="entry name" value="DHP_synth_dom"/>
</dbReference>
<dbReference type="GO" id="GO:0046654">
    <property type="term" value="P:tetrahydrofolate biosynthetic process"/>
    <property type="evidence" value="ECO:0007669"/>
    <property type="project" value="TreeGrafter"/>
</dbReference>
<evidence type="ECO:0000256" key="7">
    <source>
        <dbReference type="ARBA" id="ARBA00022679"/>
    </source>
</evidence>
<evidence type="ECO:0000256" key="6">
    <source>
        <dbReference type="ARBA" id="ARBA00016919"/>
    </source>
</evidence>
<dbReference type="EMBL" id="PKIZ01000005">
    <property type="protein sequence ID" value="PKZ42243.1"/>
    <property type="molecule type" value="Genomic_DNA"/>
</dbReference>
<dbReference type="InterPro" id="IPR011005">
    <property type="entry name" value="Dihydropteroate_synth-like_sf"/>
</dbReference>
<feature type="domain" description="Pterin-binding" evidence="12">
    <location>
        <begin position="1"/>
        <end position="261"/>
    </location>
</feature>
<dbReference type="InterPro" id="IPR000489">
    <property type="entry name" value="Pterin-binding_dom"/>
</dbReference>
<comment type="catalytic activity">
    <reaction evidence="1">
        <text>(7,8-dihydropterin-6-yl)methyl diphosphate + 4-aminobenzoate = 7,8-dihydropteroate + diphosphate</text>
        <dbReference type="Rhea" id="RHEA:19949"/>
        <dbReference type="ChEBI" id="CHEBI:17836"/>
        <dbReference type="ChEBI" id="CHEBI:17839"/>
        <dbReference type="ChEBI" id="CHEBI:33019"/>
        <dbReference type="ChEBI" id="CHEBI:72950"/>
        <dbReference type="EC" id="2.5.1.15"/>
    </reaction>
</comment>
<evidence type="ECO:0000259" key="12">
    <source>
        <dbReference type="PROSITE" id="PS50972"/>
    </source>
</evidence>